<dbReference type="AlphaFoldDB" id="A0A8H3YJG8"/>
<gene>
    <name evidence="1" type="ORF">BLS_001079</name>
</gene>
<evidence type="ECO:0000313" key="2">
    <source>
        <dbReference type="Proteomes" id="UP000433883"/>
    </source>
</evidence>
<protein>
    <recommendedName>
        <fullName evidence="3">Arrestin-like N-terminal domain-containing protein</fullName>
    </recommendedName>
</protein>
<sequence length="485" mass="54207">MQHLCEPSVATYAPDDPSAAVEAERTWTSHAHFSNGPALFGLVTQGSWWNQLSVCRPISSHLAHEFFHEFQAETPFAELSTSAQTPRLVPETTALGCSTHIWQICNTKDLKLDFEFTNTFSAKDEDKEIPVFLRHRGIQGTLKASKVAGSGGIEKVKLVLKGKGLLKLMDVQDSVSSRNSPDNDDGETFQFNFPLAKEPWSTPQCDEDDEDGSARKAAGQACCQAEVRVKYEVEATAYRGDTAISKCVHEVRIYDSPDSHPPPVHMADFPDEYHCSQEKRLKRFRIPGSRLTVIASEPKPLEIRSRCETSMAAFPLKFIMRDSGMPPRKLDVRINSLLKAVTFISASKLSSQPTIKQSKESACLAAVPKYGRAYHRSLHLSHWTRHTSSPYDVEWVAHAMVWLPITENATPAPTFFTPYLSRRYSVSLRMEVKGEGKAFFSLNVPLQIVYPMDVGSADAPSYEVAMTPACEMECEEEEVLPIYVR</sequence>
<reference evidence="1 2" key="1">
    <citation type="submission" date="2019-11" db="EMBL/GenBank/DDBJ databases">
        <title>Venturia inaequalis Genome Resource.</title>
        <authorList>
            <person name="Lichtner F.J."/>
        </authorList>
    </citation>
    <scope>NUCLEOTIDE SEQUENCE [LARGE SCALE GENOMIC DNA]</scope>
    <source>
        <strain evidence="1">Bline_iso_100314</strain>
    </source>
</reference>
<dbReference type="EMBL" id="WNWQ01001224">
    <property type="protein sequence ID" value="KAE9961958.1"/>
    <property type="molecule type" value="Genomic_DNA"/>
</dbReference>
<name>A0A8H3YJG8_VENIN</name>
<comment type="caution">
    <text evidence="1">The sequence shown here is derived from an EMBL/GenBank/DDBJ whole genome shotgun (WGS) entry which is preliminary data.</text>
</comment>
<evidence type="ECO:0000313" key="1">
    <source>
        <dbReference type="EMBL" id="KAE9961958.1"/>
    </source>
</evidence>
<organism evidence="1 2">
    <name type="scientific">Venturia inaequalis</name>
    <name type="common">Apple scab fungus</name>
    <dbReference type="NCBI Taxonomy" id="5025"/>
    <lineage>
        <taxon>Eukaryota</taxon>
        <taxon>Fungi</taxon>
        <taxon>Dikarya</taxon>
        <taxon>Ascomycota</taxon>
        <taxon>Pezizomycotina</taxon>
        <taxon>Dothideomycetes</taxon>
        <taxon>Pleosporomycetidae</taxon>
        <taxon>Venturiales</taxon>
        <taxon>Venturiaceae</taxon>
        <taxon>Venturia</taxon>
    </lineage>
</organism>
<accession>A0A8H3YJG8</accession>
<evidence type="ECO:0008006" key="3">
    <source>
        <dbReference type="Google" id="ProtNLM"/>
    </source>
</evidence>
<dbReference type="Proteomes" id="UP000433883">
    <property type="component" value="Unassembled WGS sequence"/>
</dbReference>
<proteinExistence type="predicted"/>